<name>A0A9N8HIQ5_9STRA</name>
<feature type="region of interest" description="Disordered" evidence="1">
    <location>
        <begin position="57"/>
        <end position="78"/>
    </location>
</feature>
<dbReference type="EMBL" id="CAICTM010000513">
    <property type="protein sequence ID" value="CAB9512008.1"/>
    <property type="molecule type" value="Genomic_DNA"/>
</dbReference>
<dbReference type="PANTHER" id="PTHR35213">
    <property type="entry name" value="RING-TYPE DOMAIN-CONTAINING PROTEIN-RELATED"/>
    <property type="match status" value="1"/>
</dbReference>
<feature type="region of interest" description="Disordered" evidence="1">
    <location>
        <begin position="293"/>
        <end position="318"/>
    </location>
</feature>
<sequence length="730" mass="75131">MAFDAGEAGLPSLLLHAAQTAAAADGLTAPLETSDPQGFAKQQGLGLDHALAAASNQAASRKVGGKKKGPPLRRGKWTPEEEAYANRLIQEFKAGLLPLTDGTTLRTFLSKLLNCDPMRISKKFVGSNCIGKQVFRRRTADINRLTPDQIQQSRAELSELERRFLERVAQTNRVKSASGVGGASTSAAAASAVSAAAVLSGGGGGGGGGHAHQHLMQNHASLQSHFQAQPKEEPSFDMNPPSPPWLQPPLGYKQGSGAAMAASNLSGGESKSRAAAAGRALLQGLGGANLKGLKERKQPSQQQQQQQQQQHASNPLTSQESAGLLAMAELQRRASQNNFFSSNFGGSSASDILAAAAAARNGSNSALAQIARNASAARLAASGNSMNSLMMKTGLSRDQLSQLARDKGLSSASLTNMMERQNSFDALMSLDFQSLQSIDNLANLIQTGGAGQVPEGGMKNWSADSRSNLAAAAAAAGSTGNLSNAARRLASAGRMESLLRSLSSAGNLGNELGGGSGDANKNTTERASGNSNANFSSLLQSMQSNLNNFGGGGGSTTDFLNAASGNSAGRDGESGGNANNMASAVSLANLLRPTDSSTGLTALRMQEGLNQRNSSVDDFLSLVAAGDIPHQDPSLLNIPLMQQQAAAAGGDPQAAAAFLAQRQLLAKAAQSRSFQNLAGGGNPSAGNLNSSSSAAAFAMAARGRDESSNQLKRKLLDLEGVFDGQGQNKR</sequence>
<dbReference type="Proteomes" id="UP001153069">
    <property type="component" value="Unassembled WGS sequence"/>
</dbReference>
<reference evidence="2" key="1">
    <citation type="submission" date="2020-06" db="EMBL/GenBank/DDBJ databases">
        <authorList>
            <consortium name="Plant Systems Biology data submission"/>
        </authorList>
    </citation>
    <scope>NUCLEOTIDE SEQUENCE</scope>
    <source>
        <strain evidence="2">D6</strain>
    </source>
</reference>
<keyword evidence="3" id="KW-1185">Reference proteome</keyword>
<dbReference type="AlphaFoldDB" id="A0A9N8HIQ5"/>
<evidence type="ECO:0000256" key="1">
    <source>
        <dbReference type="SAM" id="MobiDB-lite"/>
    </source>
</evidence>
<feature type="region of interest" description="Disordered" evidence="1">
    <location>
        <begin position="561"/>
        <end position="580"/>
    </location>
</feature>
<feature type="compositionally biased region" description="Basic residues" evidence="1">
    <location>
        <begin position="63"/>
        <end position="76"/>
    </location>
</feature>
<protein>
    <submittedName>
        <fullName evidence="2">Uncharacterized protein</fullName>
    </submittedName>
</protein>
<accession>A0A9N8HIQ5</accession>
<proteinExistence type="predicted"/>
<feature type="compositionally biased region" description="Low complexity" evidence="1">
    <location>
        <begin position="301"/>
        <end position="310"/>
    </location>
</feature>
<dbReference type="OrthoDB" id="206902at2759"/>
<feature type="region of interest" description="Disordered" evidence="1">
    <location>
        <begin position="227"/>
        <end position="265"/>
    </location>
</feature>
<dbReference type="PANTHER" id="PTHR35213:SF5">
    <property type="entry name" value="RING-TYPE DOMAIN-CONTAINING PROTEIN"/>
    <property type="match status" value="1"/>
</dbReference>
<gene>
    <name evidence="2" type="ORF">SEMRO_514_G157970.1</name>
</gene>
<comment type="caution">
    <text evidence="2">The sequence shown here is derived from an EMBL/GenBank/DDBJ whole genome shotgun (WGS) entry which is preliminary data.</text>
</comment>
<feature type="region of interest" description="Disordered" evidence="1">
    <location>
        <begin position="509"/>
        <end position="533"/>
    </location>
</feature>
<evidence type="ECO:0000313" key="3">
    <source>
        <dbReference type="Proteomes" id="UP001153069"/>
    </source>
</evidence>
<evidence type="ECO:0000313" key="2">
    <source>
        <dbReference type="EMBL" id="CAB9512008.1"/>
    </source>
</evidence>
<feature type="compositionally biased region" description="Polar residues" evidence="1">
    <location>
        <begin position="521"/>
        <end position="533"/>
    </location>
</feature>
<organism evidence="2 3">
    <name type="scientific">Seminavis robusta</name>
    <dbReference type="NCBI Taxonomy" id="568900"/>
    <lineage>
        <taxon>Eukaryota</taxon>
        <taxon>Sar</taxon>
        <taxon>Stramenopiles</taxon>
        <taxon>Ochrophyta</taxon>
        <taxon>Bacillariophyta</taxon>
        <taxon>Bacillariophyceae</taxon>
        <taxon>Bacillariophycidae</taxon>
        <taxon>Naviculales</taxon>
        <taxon>Naviculaceae</taxon>
        <taxon>Seminavis</taxon>
    </lineage>
</organism>